<feature type="transmembrane region" description="Helical" evidence="1">
    <location>
        <begin position="240"/>
        <end position="259"/>
    </location>
</feature>
<organism evidence="2 3">
    <name type="scientific">Melanomma pulvis-pyrius CBS 109.77</name>
    <dbReference type="NCBI Taxonomy" id="1314802"/>
    <lineage>
        <taxon>Eukaryota</taxon>
        <taxon>Fungi</taxon>
        <taxon>Dikarya</taxon>
        <taxon>Ascomycota</taxon>
        <taxon>Pezizomycotina</taxon>
        <taxon>Dothideomycetes</taxon>
        <taxon>Pleosporomycetidae</taxon>
        <taxon>Pleosporales</taxon>
        <taxon>Melanommataceae</taxon>
        <taxon>Melanomma</taxon>
    </lineage>
</organism>
<protein>
    <recommendedName>
        <fullName evidence="4">Integral membrane protein TmpA</fullName>
    </recommendedName>
</protein>
<name>A0A6A6XNN2_9PLEO</name>
<keyword evidence="3" id="KW-1185">Reference proteome</keyword>
<dbReference type="OrthoDB" id="3142841at2759"/>
<dbReference type="PANTHER" id="PTHR33927">
    <property type="entry name" value="TRANSMEMBRANE PROTEIN"/>
    <property type="match status" value="1"/>
</dbReference>
<sequence length="526" mass="59505">MLPNFPPALNFDVDDIISSYSQDDDIEKAVVHRTTFYDTSSSDASTLTGATSYADLAPSKVTNTPHKLPPKRYTQFLRHLRLTVFTVYRRIFTLIFIANLIGLYVILRSANAQTIELEDLSTWASANFLISILVRQDVFVNLIFRTAWLVPWWVPLRIRRLVARVYTYGGIHSGAAVAGTMWFFAFTTLISIRFSQQECYTVPFLVLTWLILVLLALILLLAFPHLRSIYHNTFEMTHRFLGWASIALFWAQLLLLTYHSSQSSPTPTSLGAILVQSPTFWNLFLITITLIYPWLRLRCWSFTPEVLSSHALRLHFTHRIHRFSCLSISNSPFKEWHPFATFPSLNANEPGGSMVISAAGDWTTSLIQSQTQAQTRRHTLQCFAPPQPPPPLRIWVRGTVKAGVLSLSCIFPRVIILTTGSGIGPALSSLLDKPPTQFCRLIWSTRAPLQTYGEKLCVEVEKADPDALIIDTTNMGRPDLVQVAYQVWRETRAEAVFVLSNEKVTRKVVYGLEARGIPAFGPIWDS</sequence>
<dbReference type="Proteomes" id="UP000799757">
    <property type="component" value="Unassembled WGS sequence"/>
</dbReference>
<feature type="transmembrane region" description="Helical" evidence="1">
    <location>
        <begin position="279"/>
        <end position="295"/>
    </location>
</feature>
<evidence type="ECO:0008006" key="4">
    <source>
        <dbReference type="Google" id="ProtNLM"/>
    </source>
</evidence>
<feature type="transmembrane region" description="Helical" evidence="1">
    <location>
        <begin position="87"/>
        <end position="106"/>
    </location>
</feature>
<dbReference type="PANTHER" id="PTHR33927:SF5">
    <property type="entry name" value="ENZYME, PUTATIVE (AFU_ORTHOLOGUE AFUA_8G01222)-RELATED"/>
    <property type="match status" value="1"/>
</dbReference>
<accession>A0A6A6XNN2</accession>
<keyword evidence="1" id="KW-1133">Transmembrane helix</keyword>
<evidence type="ECO:0000256" key="1">
    <source>
        <dbReference type="SAM" id="Phobius"/>
    </source>
</evidence>
<dbReference type="EMBL" id="MU001794">
    <property type="protein sequence ID" value="KAF2797959.1"/>
    <property type="molecule type" value="Genomic_DNA"/>
</dbReference>
<evidence type="ECO:0000313" key="3">
    <source>
        <dbReference type="Proteomes" id="UP000799757"/>
    </source>
</evidence>
<gene>
    <name evidence="2" type="ORF">K505DRAFT_297339</name>
</gene>
<feature type="transmembrane region" description="Helical" evidence="1">
    <location>
        <begin position="165"/>
        <end position="194"/>
    </location>
</feature>
<proteinExistence type="predicted"/>
<evidence type="ECO:0000313" key="2">
    <source>
        <dbReference type="EMBL" id="KAF2797959.1"/>
    </source>
</evidence>
<reference evidence="2" key="1">
    <citation type="journal article" date="2020" name="Stud. Mycol.">
        <title>101 Dothideomycetes genomes: a test case for predicting lifestyles and emergence of pathogens.</title>
        <authorList>
            <person name="Haridas S."/>
            <person name="Albert R."/>
            <person name="Binder M."/>
            <person name="Bloem J."/>
            <person name="Labutti K."/>
            <person name="Salamov A."/>
            <person name="Andreopoulos B."/>
            <person name="Baker S."/>
            <person name="Barry K."/>
            <person name="Bills G."/>
            <person name="Bluhm B."/>
            <person name="Cannon C."/>
            <person name="Castanera R."/>
            <person name="Culley D."/>
            <person name="Daum C."/>
            <person name="Ezra D."/>
            <person name="Gonzalez J."/>
            <person name="Henrissat B."/>
            <person name="Kuo A."/>
            <person name="Liang C."/>
            <person name="Lipzen A."/>
            <person name="Lutzoni F."/>
            <person name="Magnuson J."/>
            <person name="Mondo S."/>
            <person name="Nolan M."/>
            <person name="Ohm R."/>
            <person name="Pangilinan J."/>
            <person name="Park H.-J."/>
            <person name="Ramirez L."/>
            <person name="Alfaro M."/>
            <person name="Sun H."/>
            <person name="Tritt A."/>
            <person name="Yoshinaga Y."/>
            <person name="Zwiers L.-H."/>
            <person name="Turgeon B."/>
            <person name="Goodwin S."/>
            <person name="Spatafora J."/>
            <person name="Crous P."/>
            <person name="Grigoriev I."/>
        </authorList>
    </citation>
    <scope>NUCLEOTIDE SEQUENCE</scope>
    <source>
        <strain evidence="2">CBS 109.77</strain>
    </source>
</reference>
<keyword evidence="1" id="KW-0472">Membrane</keyword>
<keyword evidence="1" id="KW-0812">Transmembrane</keyword>
<dbReference type="InterPro" id="IPR052979">
    <property type="entry name" value="Adenylate-forming_domain"/>
</dbReference>
<feature type="transmembrane region" description="Helical" evidence="1">
    <location>
        <begin position="200"/>
        <end position="220"/>
    </location>
</feature>
<dbReference type="AlphaFoldDB" id="A0A6A6XNN2"/>